<protein>
    <submittedName>
        <fullName evidence="1">Uncharacterized protein</fullName>
    </submittedName>
</protein>
<feature type="non-terminal residue" evidence="1">
    <location>
        <position position="1"/>
    </location>
</feature>
<comment type="caution">
    <text evidence="1">The sequence shown here is derived from an EMBL/GenBank/DDBJ whole genome shotgun (WGS) entry which is preliminary data.</text>
</comment>
<dbReference type="EMBL" id="BARS01053488">
    <property type="protein sequence ID" value="GAG51898.1"/>
    <property type="molecule type" value="Genomic_DNA"/>
</dbReference>
<organism evidence="1">
    <name type="scientific">marine sediment metagenome</name>
    <dbReference type="NCBI Taxonomy" id="412755"/>
    <lineage>
        <taxon>unclassified sequences</taxon>
        <taxon>metagenomes</taxon>
        <taxon>ecological metagenomes</taxon>
    </lineage>
</organism>
<reference evidence="1" key="1">
    <citation type="journal article" date="2014" name="Front. Microbiol.">
        <title>High frequency of phylogenetically diverse reductive dehalogenase-homologous genes in deep subseafloor sedimentary metagenomes.</title>
        <authorList>
            <person name="Kawai M."/>
            <person name="Futagami T."/>
            <person name="Toyoda A."/>
            <person name="Takaki Y."/>
            <person name="Nishi S."/>
            <person name="Hori S."/>
            <person name="Arai W."/>
            <person name="Tsubouchi T."/>
            <person name="Morono Y."/>
            <person name="Uchiyama I."/>
            <person name="Ito T."/>
            <person name="Fujiyama A."/>
            <person name="Inagaki F."/>
            <person name="Takami H."/>
        </authorList>
    </citation>
    <scope>NUCLEOTIDE SEQUENCE</scope>
    <source>
        <strain evidence="1">Expedition CK06-06</strain>
    </source>
</reference>
<dbReference type="AlphaFoldDB" id="X0YU98"/>
<accession>X0YU98</accession>
<sequence length="152" mass="16005">IYEYGDGLYGEADSGTTSTVTDAARTELDDELNGLLLGFTSGSNDGQWRVIEDFDAGTDTITLDVDHDALPATPAADDTYQILNKPIISTTDLNGHAQGTVSSNTMSFQMSAANGCTASPRTIIVLFKCTYSAGGVTDIKSVAWKVKVTGNP</sequence>
<name>X0YU98_9ZZZZ</name>
<gene>
    <name evidence="1" type="ORF">S01H1_79359</name>
</gene>
<evidence type="ECO:0000313" key="1">
    <source>
        <dbReference type="EMBL" id="GAG51898.1"/>
    </source>
</evidence>
<proteinExistence type="predicted"/>